<gene>
    <name evidence="1" type="primary">17</name>
    <name evidence="1" type="ORF">SEA_TYPHA_17</name>
</gene>
<accession>A0A482JAF3</accession>
<dbReference type="RefSeq" id="YP_010049686.1">
    <property type="nucleotide sequence ID" value="NC_054393.1"/>
</dbReference>
<organism evidence="1 2">
    <name type="scientific">Mycobacterium phage Typha</name>
    <dbReference type="NCBI Taxonomy" id="2517971"/>
    <lineage>
        <taxon>Viruses</taxon>
        <taxon>Duplodnaviria</taxon>
        <taxon>Heunggongvirae</taxon>
        <taxon>Uroviricota</taxon>
        <taxon>Caudoviricetes</taxon>
        <taxon>Typhavirus</taxon>
        <taxon>Typhavirus typha</taxon>
    </lineage>
</organism>
<dbReference type="GeneID" id="63743006"/>
<dbReference type="EMBL" id="MK494099">
    <property type="protein sequence ID" value="QBP29674.1"/>
    <property type="molecule type" value="Genomic_DNA"/>
</dbReference>
<evidence type="ECO:0000313" key="2">
    <source>
        <dbReference type="Proteomes" id="UP000294565"/>
    </source>
</evidence>
<proteinExistence type="predicted"/>
<sequence>MAVRIKWNRRGFRQVRHAFGGYVQQRAESALSGLPEGYKVVTQRDPSTQRPRAYLVADSYEARKDEAENSTLLKKISSMRGT</sequence>
<reference evidence="1 2" key="1">
    <citation type="submission" date="2019-02" db="EMBL/GenBank/DDBJ databases">
        <authorList>
            <person name="Kanzanas C."/>
            <person name="Smith M.A."/>
            <person name="Zack K.M."/>
            <person name="Garlena R.A."/>
            <person name="Russell D.A."/>
            <person name="Pope W.H."/>
            <person name="Jacobs-Sera D."/>
            <person name="Hatfull G.F."/>
        </authorList>
    </citation>
    <scope>NUCLEOTIDE SEQUENCE [LARGE SCALE GENOMIC DNA]</scope>
</reference>
<evidence type="ECO:0008006" key="3">
    <source>
        <dbReference type="Google" id="ProtNLM"/>
    </source>
</evidence>
<name>A0A482JAF3_9CAUD</name>
<keyword evidence="2" id="KW-1185">Reference proteome</keyword>
<dbReference type="Proteomes" id="UP000294565">
    <property type="component" value="Segment"/>
</dbReference>
<protein>
    <recommendedName>
        <fullName evidence="3">Head-to-tail connector protein</fullName>
    </recommendedName>
</protein>
<dbReference type="KEGG" id="vg:63743006"/>
<evidence type="ECO:0000313" key="1">
    <source>
        <dbReference type="EMBL" id="QBP29674.1"/>
    </source>
</evidence>